<dbReference type="InterPro" id="IPR015797">
    <property type="entry name" value="NUDIX_hydrolase-like_dom_sf"/>
</dbReference>
<accession>A0A1G2NFR5</accession>
<evidence type="ECO:0000256" key="2">
    <source>
        <dbReference type="ARBA" id="ARBA00022814"/>
    </source>
</evidence>
<dbReference type="Proteomes" id="UP000176221">
    <property type="component" value="Unassembled WGS sequence"/>
</dbReference>
<dbReference type="Pfam" id="PF01029">
    <property type="entry name" value="NusB"/>
    <property type="match status" value="1"/>
</dbReference>
<dbReference type="GO" id="GO:0003723">
    <property type="term" value="F:RNA binding"/>
    <property type="evidence" value="ECO:0007669"/>
    <property type="project" value="UniProtKB-UniRule"/>
</dbReference>
<dbReference type="Pfam" id="PF00293">
    <property type="entry name" value="NUDIX"/>
    <property type="match status" value="1"/>
</dbReference>
<dbReference type="Gene3D" id="1.10.940.10">
    <property type="entry name" value="NusB-like"/>
    <property type="match status" value="1"/>
</dbReference>
<dbReference type="InterPro" id="IPR011605">
    <property type="entry name" value="NusB_fam"/>
</dbReference>
<gene>
    <name evidence="6" type="primary">nusB</name>
    <name evidence="8" type="ORF">A2928_02405</name>
</gene>
<protein>
    <recommendedName>
        <fullName evidence="6">Transcription antitermination protein NusB</fullName>
    </recommendedName>
    <alternativeName>
        <fullName evidence="6">Antitermination factor NusB</fullName>
    </alternativeName>
</protein>
<evidence type="ECO:0000256" key="1">
    <source>
        <dbReference type="ARBA" id="ARBA00005952"/>
    </source>
</evidence>
<dbReference type="STRING" id="1802319.A2928_02405"/>
<keyword evidence="5 6" id="KW-0804">Transcription</keyword>
<keyword evidence="4 6" id="KW-0805">Transcription regulation</keyword>
<dbReference type="SUPFAM" id="SSF48013">
    <property type="entry name" value="NusB-like"/>
    <property type="match status" value="1"/>
</dbReference>
<dbReference type="GO" id="GO:0006353">
    <property type="term" value="P:DNA-templated transcription termination"/>
    <property type="evidence" value="ECO:0007669"/>
    <property type="project" value="UniProtKB-UniRule"/>
</dbReference>
<dbReference type="InterPro" id="IPR006027">
    <property type="entry name" value="NusB_RsmB_TIM44"/>
</dbReference>
<dbReference type="PANTHER" id="PTHR11078:SF3">
    <property type="entry name" value="ANTITERMINATION NUSB DOMAIN-CONTAINING PROTEIN"/>
    <property type="match status" value="1"/>
</dbReference>
<dbReference type="GO" id="GO:0031564">
    <property type="term" value="P:transcription antitermination"/>
    <property type="evidence" value="ECO:0007669"/>
    <property type="project" value="UniProtKB-KW"/>
</dbReference>
<dbReference type="AlphaFoldDB" id="A0A1G2NFR5"/>
<evidence type="ECO:0000256" key="3">
    <source>
        <dbReference type="ARBA" id="ARBA00022884"/>
    </source>
</evidence>
<comment type="function">
    <text evidence="6">Involved in transcription antitermination. Required for transcription of ribosomal RNA (rRNA) genes. Binds specifically to the boxA antiterminator sequence of the ribosomal RNA (rrn) operons.</text>
</comment>
<evidence type="ECO:0000256" key="6">
    <source>
        <dbReference type="HAMAP-Rule" id="MF_00073"/>
    </source>
</evidence>
<comment type="caution">
    <text evidence="8">The sequence shown here is derived from an EMBL/GenBank/DDBJ whole genome shotgun (WGS) entry which is preliminary data.</text>
</comment>
<dbReference type="HAMAP" id="MF_00073">
    <property type="entry name" value="NusB"/>
    <property type="match status" value="1"/>
</dbReference>
<evidence type="ECO:0000259" key="7">
    <source>
        <dbReference type="PROSITE" id="PS51462"/>
    </source>
</evidence>
<feature type="domain" description="Nudix hydrolase" evidence="7">
    <location>
        <begin position="161"/>
        <end position="296"/>
    </location>
</feature>
<name>A0A1G2NFR5_9BACT</name>
<dbReference type="InterPro" id="IPR035926">
    <property type="entry name" value="NusB-like_sf"/>
</dbReference>
<dbReference type="PROSITE" id="PS51462">
    <property type="entry name" value="NUDIX"/>
    <property type="match status" value="1"/>
</dbReference>
<proteinExistence type="inferred from homology"/>
<keyword evidence="3 6" id="KW-0694">RNA-binding</keyword>
<evidence type="ECO:0000313" key="8">
    <source>
        <dbReference type="EMBL" id="OHA34928.1"/>
    </source>
</evidence>
<sequence length="300" mass="33453">MANRHLARSTVLQSLFEWDFRKYPAIVSNDILERNAKEFASGLGDLAFLKTLLDNVIKKLPEIDSIIEKAAPEWPIDKISIVDRNALRIGLYELLFADRGEVPAKVAINEAIELAKTYGGENSGKFVNGVLGSVYKELGEPGKDSPPRQAKKIILDPAKMPLQKLGGAIVYAKKENDIYLALVHDIFGHWTLSKGTIKEDEDEGKATAREIKVELGLDINIEEKLGENEYIASDPEVGKKRKRVTYFLAQSPYTEIVLEKKGGLDGAEWFKLSEILDLNFYDDILPIVTKAINILLAGKK</sequence>
<dbReference type="NCBIfam" id="TIGR01951">
    <property type="entry name" value="nusB"/>
    <property type="match status" value="1"/>
</dbReference>
<comment type="similarity">
    <text evidence="1 6">Belongs to the NusB family.</text>
</comment>
<dbReference type="Gene3D" id="3.90.79.10">
    <property type="entry name" value="Nucleoside Triphosphate Pyrophosphohydrolase"/>
    <property type="match status" value="1"/>
</dbReference>
<evidence type="ECO:0000256" key="5">
    <source>
        <dbReference type="ARBA" id="ARBA00023163"/>
    </source>
</evidence>
<keyword evidence="2 6" id="KW-0889">Transcription antitermination</keyword>
<dbReference type="InterPro" id="IPR000086">
    <property type="entry name" value="NUDIX_hydrolase_dom"/>
</dbReference>
<dbReference type="SUPFAM" id="SSF55811">
    <property type="entry name" value="Nudix"/>
    <property type="match status" value="1"/>
</dbReference>
<reference evidence="8 9" key="1">
    <citation type="journal article" date="2016" name="Nat. Commun.">
        <title>Thousands of microbial genomes shed light on interconnected biogeochemical processes in an aquifer system.</title>
        <authorList>
            <person name="Anantharaman K."/>
            <person name="Brown C.T."/>
            <person name="Hug L.A."/>
            <person name="Sharon I."/>
            <person name="Castelle C.J."/>
            <person name="Probst A.J."/>
            <person name="Thomas B.C."/>
            <person name="Singh A."/>
            <person name="Wilkins M.J."/>
            <person name="Karaoz U."/>
            <person name="Brodie E.L."/>
            <person name="Williams K.H."/>
            <person name="Hubbard S.S."/>
            <person name="Banfield J.F."/>
        </authorList>
    </citation>
    <scope>NUCLEOTIDE SEQUENCE [LARGE SCALE GENOMIC DNA]</scope>
</reference>
<dbReference type="PANTHER" id="PTHR11078">
    <property type="entry name" value="N UTILIZATION SUBSTANCE PROTEIN B-RELATED"/>
    <property type="match status" value="1"/>
</dbReference>
<evidence type="ECO:0000256" key="4">
    <source>
        <dbReference type="ARBA" id="ARBA00023015"/>
    </source>
</evidence>
<evidence type="ECO:0000313" key="9">
    <source>
        <dbReference type="Proteomes" id="UP000176221"/>
    </source>
</evidence>
<dbReference type="GO" id="GO:0005829">
    <property type="term" value="C:cytosol"/>
    <property type="evidence" value="ECO:0007669"/>
    <property type="project" value="TreeGrafter"/>
</dbReference>
<organism evidence="8 9">
    <name type="scientific">Candidatus Taylorbacteria bacterium RIFCSPLOWO2_01_FULL_45_15b</name>
    <dbReference type="NCBI Taxonomy" id="1802319"/>
    <lineage>
        <taxon>Bacteria</taxon>
        <taxon>Candidatus Tayloriibacteriota</taxon>
    </lineage>
</organism>
<dbReference type="EMBL" id="MHRX01000003">
    <property type="protein sequence ID" value="OHA34928.1"/>
    <property type="molecule type" value="Genomic_DNA"/>
</dbReference>